<dbReference type="InterPro" id="IPR014263">
    <property type="entry name" value="Methanolan_biosynth_EpsI"/>
</dbReference>
<dbReference type="NCBIfam" id="TIGR02914">
    <property type="entry name" value="EpsI_fam"/>
    <property type="match status" value="1"/>
</dbReference>
<keyword evidence="3" id="KW-1185">Reference proteome</keyword>
<dbReference type="EMBL" id="CP058627">
    <property type="protein sequence ID" value="QLG88220.1"/>
    <property type="molecule type" value="Genomic_DNA"/>
</dbReference>
<feature type="domain" description="Methanolan biosynthesis EpsI" evidence="1">
    <location>
        <begin position="10"/>
        <end position="215"/>
    </location>
</feature>
<dbReference type="AlphaFoldDB" id="A0A7H9BHL7"/>
<dbReference type="NCBIfam" id="NF045609">
    <property type="entry name" value="EpsI_type_B"/>
    <property type="match status" value="1"/>
</dbReference>
<dbReference type="KEGG" id="chiz:HQ393_08130"/>
<dbReference type="Pfam" id="PF11984">
    <property type="entry name" value="DUF3485"/>
    <property type="match status" value="1"/>
</dbReference>
<gene>
    <name evidence="2" type="primary">epsI</name>
    <name evidence="2" type="ORF">HQ393_08130</name>
</gene>
<sequence>MKKKSMTQLLLMVMMLGTALLAYKLIPYQKIADNRSIDFQKLIPEQFAEWKVEPNQVVIEVPAEMQATLNKVYSETISRTYVNKKGERIMMVIAYGKDQGDSNSVHRPEVCYPAQGFTVEQKIPATFQINERKMDAIRLVAKNAARIEPITYWITVGDYLIATGVEGKLAQLKYGLRGQIPDGLLFRVSTLGSDKVAEYEVQKKFINDLYRALPDEKRNFVYGKSTFSLN</sequence>
<proteinExistence type="predicted"/>
<dbReference type="RefSeq" id="WP_179358298.1">
    <property type="nucleotide sequence ID" value="NZ_CP058627.1"/>
</dbReference>
<name>A0A7H9BHL7_9NEIS</name>
<reference evidence="2 3" key="1">
    <citation type="submission" date="2020-07" db="EMBL/GenBank/DDBJ databases">
        <title>Complete genome sequence of Chitinibacter sp. 2T18.</title>
        <authorList>
            <person name="Bae J.-W."/>
            <person name="Choi J.-W."/>
        </authorList>
    </citation>
    <scope>NUCLEOTIDE SEQUENCE [LARGE SCALE GENOMIC DNA]</scope>
    <source>
        <strain evidence="2 3">2T18</strain>
    </source>
</reference>
<evidence type="ECO:0000313" key="2">
    <source>
        <dbReference type="EMBL" id="QLG88220.1"/>
    </source>
</evidence>
<dbReference type="Proteomes" id="UP000509597">
    <property type="component" value="Chromosome"/>
</dbReference>
<dbReference type="InterPro" id="IPR054653">
    <property type="entry name" value="EpsI_type_B_pred"/>
</dbReference>
<evidence type="ECO:0000259" key="1">
    <source>
        <dbReference type="Pfam" id="PF11984"/>
    </source>
</evidence>
<accession>A0A7H9BHL7</accession>
<organism evidence="2 3">
    <name type="scientific">Chitinibacter bivalviorum</name>
    <dbReference type="NCBI Taxonomy" id="2739434"/>
    <lineage>
        <taxon>Bacteria</taxon>
        <taxon>Pseudomonadati</taxon>
        <taxon>Pseudomonadota</taxon>
        <taxon>Betaproteobacteria</taxon>
        <taxon>Neisseriales</taxon>
        <taxon>Chitinibacteraceae</taxon>
        <taxon>Chitinibacter</taxon>
    </lineage>
</organism>
<protein>
    <submittedName>
        <fullName evidence="2">EpsI family protein</fullName>
    </submittedName>
</protein>
<evidence type="ECO:0000313" key="3">
    <source>
        <dbReference type="Proteomes" id="UP000509597"/>
    </source>
</evidence>